<dbReference type="EMBL" id="MU865918">
    <property type="protein sequence ID" value="KAK4453899.1"/>
    <property type="molecule type" value="Genomic_DNA"/>
</dbReference>
<evidence type="ECO:0000313" key="2">
    <source>
        <dbReference type="EMBL" id="KAK4453899.1"/>
    </source>
</evidence>
<evidence type="ECO:0000313" key="3">
    <source>
        <dbReference type="Proteomes" id="UP001321760"/>
    </source>
</evidence>
<reference evidence="2" key="2">
    <citation type="submission" date="2023-05" db="EMBL/GenBank/DDBJ databases">
        <authorList>
            <consortium name="Lawrence Berkeley National Laboratory"/>
            <person name="Steindorff A."/>
            <person name="Hensen N."/>
            <person name="Bonometti L."/>
            <person name="Westerberg I."/>
            <person name="Brannstrom I.O."/>
            <person name="Guillou S."/>
            <person name="Cros-Aarteil S."/>
            <person name="Calhoun S."/>
            <person name="Haridas S."/>
            <person name="Kuo A."/>
            <person name="Mondo S."/>
            <person name="Pangilinan J."/>
            <person name="Riley R."/>
            <person name="Labutti K."/>
            <person name="Andreopoulos B."/>
            <person name="Lipzen A."/>
            <person name="Chen C."/>
            <person name="Yanf M."/>
            <person name="Daum C."/>
            <person name="Ng V."/>
            <person name="Clum A."/>
            <person name="Ohm R."/>
            <person name="Martin F."/>
            <person name="Silar P."/>
            <person name="Natvig D."/>
            <person name="Lalanne C."/>
            <person name="Gautier V."/>
            <person name="Ament-Velasquez S.L."/>
            <person name="Kruys A."/>
            <person name="Hutchinson M.I."/>
            <person name="Powell A.J."/>
            <person name="Barry K."/>
            <person name="Miller A.N."/>
            <person name="Grigoriev I.V."/>
            <person name="Debuchy R."/>
            <person name="Gladieux P."/>
            <person name="Thoren M.H."/>
            <person name="Johannesson H."/>
        </authorList>
    </citation>
    <scope>NUCLEOTIDE SEQUENCE</scope>
    <source>
        <strain evidence="2">PSN243</strain>
    </source>
</reference>
<dbReference type="AlphaFoldDB" id="A0AAV9H146"/>
<protein>
    <submittedName>
        <fullName evidence="2">Uncharacterized protein</fullName>
    </submittedName>
</protein>
<sequence length="235" mass="25834">MPEGCPTILEDVVVGRLVSPKHTAVPTLRRPGSPFEWLKCLLTEPMQRIFPKHLGFSSPIEHSVLLTARQPAPMRRGPQVEQASSVDATPFSYGCNTSYMLMGSFAVNAHNRSASRLHPVRGPLASIRREQTSLWHLYRTEVWDGIVEERGLETGRVHGSVHYTVQAIYAIETRQPNPIQGLEARSAAESTTRVAGNELLPQLIQPQIQGSRTSSPNSTSSIVPRSAPSSRRLGG</sequence>
<comment type="caution">
    <text evidence="2">The sequence shown here is derived from an EMBL/GenBank/DDBJ whole genome shotgun (WGS) entry which is preliminary data.</text>
</comment>
<keyword evidence="3" id="KW-1185">Reference proteome</keyword>
<name>A0AAV9H146_9PEZI</name>
<accession>A0AAV9H146</accession>
<proteinExistence type="predicted"/>
<feature type="region of interest" description="Disordered" evidence="1">
    <location>
        <begin position="205"/>
        <end position="235"/>
    </location>
</feature>
<dbReference type="Proteomes" id="UP001321760">
    <property type="component" value="Unassembled WGS sequence"/>
</dbReference>
<reference evidence="2" key="1">
    <citation type="journal article" date="2023" name="Mol. Phylogenet. Evol.">
        <title>Genome-scale phylogeny and comparative genomics of the fungal order Sordariales.</title>
        <authorList>
            <person name="Hensen N."/>
            <person name="Bonometti L."/>
            <person name="Westerberg I."/>
            <person name="Brannstrom I.O."/>
            <person name="Guillou S."/>
            <person name="Cros-Aarteil S."/>
            <person name="Calhoun S."/>
            <person name="Haridas S."/>
            <person name="Kuo A."/>
            <person name="Mondo S."/>
            <person name="Pangilinan J."/>
            <person name="Riley R."/>
            <person name="LaButti K."/>
            <person name="Andreopoulos B."/>
            <person name="Lipzen A."/>
            <person name="Chen C."/>
            <person name="Yan M."/>
            <person name="Daum C."/>
            <person name="Ng V."/>
            <person name="Clum A."/>
            <person name="Steindorff A."/>
            <person name="Ohm R.A."/>
            <person name="Martin F."/>
            <person name="Silar P."/>
            <person name="Natvig D.O."/>
            <person name="Lalanne C."/>
            <person name="Gautier V."/>
            <person name="Ament-Velasquez S.L."/>
            <person name="Kruys A."/>
            <person name="Hutchinson M.I."/>
            <person name="Powell A.J."/>
            <person name="Barry K."/>
            <person name="Miller A.N."/>
            <person name="Grigoriev I.V."/>
            <person name="Debuchy R."/>
            <person name="Gladieux P."/>
            <person name="Hiltunen Thoren M."/>
            <person name="Johannesson H."/>
        </authorList>
    </citation>
    <scope>NUCLEOTIDE SEQUENCE</scope>
    <source>
        <strain evidence="2">PSN243</strain>
    </source>
</reference>
<feature type="compositionally biased region" description="Low complexity" evidence="1">
    <location>
        <begin position="205"/>
        <end position="226"/>
    </location>
</feature>
<gene>
    <name evidence="2" type="ORF">QBC34DRAFT_375712</name>
</gene>
<organism evidence="2 3">
    <name type="scientific">Podospora aff. communis PSN243</name>
    <dbReference type="NCBI Taxonomy" id="3040156"/>
    <lineage>
        <taxon>Eukaryota</taxon>
        <taxon>Fungi</taxon>
        <taxon>Dikarya</taxon>
        <taxon>Ascomycota</taxon>
        <taxon>Pezizomycotina</taxon>
        <taxon>Sordariomycetes</taxon>
        <taxon>Sordariomycetidae</taxon>
        <taxon>Sordariales</taxon>
        <taxon>Podosporaceae</taxon>
        <taxon>Podospora</taxon>
    </lineage>
</organism>
<evidence type="ECO:0000256" key="1">
    <source>
        <dbReference type="SAM" id="MobiDB-lite"/>
    </source>
</evidence>